<evidence type="ECO:0000313" key="8">
    <source>
        <dbReference type="EMBL" id="KAF1303022.1"/>
    </source>
</evidence>
<reference evidence="8 9" key="1">
    <citation type="submission" date="2016-06" db="EMBL/GenBank/DDBJ databases">
        <title>Four novel species of enterococci isolated from chicken manure.</title>
        <authorList>
            <person name="Van Tyne D."/>
        </authorList>
    </citation>
    <scope>NUCLEOTIDE SEQUENCE [LARGE SCALE GENOMIC DNA]</scope>
    <source>
        <strain evidence="8 9">CU12B</strain>
    </source>
</reference>
<comment type="cofactor">
    <cofactor evidence="1">
        <name>pyridoxal 5'-phosphate</name>
        <dbReference type="ChEBI" id="CHEBI:597326"/>
    </cofactor>
</comment>
<dbReference type="RefSeq" id="WP_161902393.1">
    <property type="nucleotide sequence ID" value="NZ_MAEL01000044.1"/>
</dbReference>
<dbReference type="Proteomes" id="UP000782705">
    <property type="component" value="Unassembled WGS sequence"/>
</dbReference>
<keyword evidence="9" id="KW-1185">Reference proteome</keyword>
<dbReference type="InterPro" id="IPR015424">
    <property type="entry name" value="PyrdxlP-dep_Trfase"/>
</dbReference>
<sequence>MINAQNLRNEFPILNQIVNDEPLVYLDNAATTQKPEAVLQALTDYYHQNNANVHRGVHTLAERATHDYEAAREKVRRFIHANETAEVLFTRGTTTGLNWVSRSFGDAFVQEGDEIVISYMEHHSNIIPWQQLAARKKATLKYIALTPDGFLDMDDAKRQITDKTAIVSVTHASNVLGVINPIQELAAIAHAHQAVMVVDGAQAVPHMPVDVQALDADFYAFSGHKMCGPTGMGILYGKRKWLEQMEPVEFGGEMIDFVHLYESTWKELPWKFEAGTPNIADAIALGAAVDYLENIGMQAIHDYEASLVAYVLPKLQAIEGLTVYGPQNPADHTGVIAFNLDGIHPHDVATALDMEGVAVRAGHHCAQPLLNYLDVPATARASFYLYNTKEDADRLVDAIKATKEFFRNGTI</sequence>
<evidence type="ECO:0000256" key="3">
    <source>
        <dbReference type="ARBA" id="ARBA00012239"/>
    </source>
</evidence>
<evidence type="ECO:0000256" key="6">
    <source>
        <dbReference type="ARBA" id="ARBA00050776"/>
    </source>
</evidence>
<dbReference type="Gene3D" id="3.40.640.10">
    <property type="entry name" value="Type I PLP-dependent aspartate aminotransferase-like (Major domain)"/>
    <property type="match status" value="1"/>
</dbReference>
<dbReference type="InterPro" id="IPR000192">
    <property type="entry name" value="Aminotrans_V_dom"/>
</dbReference>
<dbReference type="PANTHER" id="PTHR43586:SF8">
    <property type="entry name" value="CYSTEINE DESULFURASE 1, CHLOROPLASTIC"/>
    <property type="match status" value="1"/>
</dbReference>
<protein>
    <recommendedName>
        <fullName evidence="3">cysteine desulfurase</fullName>
        <ecNumber evidence="3">2.8.1.7</ecNumber>
    </recommendedName>
</protein>
<keyword evidence="5" id="KW-0663">Pyridoxal phosphate</keyword>
<dbReference type="NCBIfam" id="TIGR01979">
    <property type="entry name" value="sufS"/>
    <property type="match status" value="1"/>
</dbReference>
<name>A0ABQ6YY88_9ENTE</name>
<dbReference type="EMBL" id="MAEL01000044">
    <property type="protein sequence ID" value="KAF1303022.1"/>
    <property type="molecule type" value="Genomic_DNA"/>
</dbReference>
<organism evidence="8 9">
    <name type="scientific">Candidatus Enterococcus willemsii</name>
    <dbReference type="NCBI Taxonomy" id="1857215"/>
    <lineage>
        <taxon>Bacteria</taxon>
        <taxon>Bacillati</taxon>
        <taxon>Bacillota</taxon>
        <taxon>Bacilli</taxon>
        <taxon>Lactobacillales</taxon>
        <taxon>Enterococcaceae</taxon>
        <taxon>Enterococcus</taxon>
    </lineage>
</organism>
<evidence type="ECO:0000259" key="7">
    <source>
        <dbReference type="Pfam" id="PF00266"/>
    </source>
</evidence>
<dbReference type="PIRSF" id="PIRSF005572">
    <property type="entry name" value="NifS"/>
    <property type="match status" value="1"/>
</dbReference>
<dbReference type="InterPro" id="IPR010970">
    <property type="entry name" value="Cys_dSase_SufS"/>
</dbReference>
<dbReference type="EC" id="2.8.1.7" evidence="3"/>
<comment type="similarity">
    <text evidence="2">Belongs to the class-V pyridoxal-phosphate-dependent aminotransferase family. Csd subfamily.</text>
</comment>
<dbReference type="CDD" id="cd06453">
    <property type="entry name" value="SufS_like"/>
    <property type="match status" value="1"/>
</dbReference>
<evidence type="ECO:0000313" key="9">
    <source>
        <dbReference type="Proteomes" id="UP000782705"/>
    </source>
</evidence>
<dbReference type="InterPro" id="IPR015422">
    <property type="entry name" value="PyrdxlP-dep_Trfase_small"/>
</dbReference>
<gene>
    <name evidence="8" type="ORF">BAU17_07790</name>
</gene>
<dbReference type="InterPro" id="IPR016454">
    <property type="entry name" value="Cysteine_dSase"/>
</dbReference>
<feature type="domain" description="Aminotransferase class V" evidence="7">
    <location>
        <begin position="24"/>
        <end position="395"/>
    </location>
</feature>
<evidence type="ECO:0000256" key="5">
    <source>
        <dbReference type="ARBA" id="ARBA00022898"/>
    </source>
</evidence>
<dbReference type="Gene3D" id="3.90.1150.10">
    <property type="entry name" value="Aspartate Aminotransferase, domain 1"/>
    <property type="match status" value="1"/>
</dbReference>
<accession>A0ABQ6YY88</accession>
<evidence type="ECO:0000256" key="1">
    <source>
        <dbReference type="ARBA" id="ARBA00001933"/>
    </source>
</evidence>
<comment type="caution">
    <text evidence="8">The sequence shown here is derived from an EMBL/GenBank/DDBJ whole genome shotgun (WGS) entry which is preliminary data.</text>
</comment>
<keyword evidence="4" id="KW-0808">Transferase</keyword>
<dbReference type="SUPFAM" id="SSF53383">
    <property type="entry name" value="PLP-dependent transferases"/>
    <property type="match status" value="1"/>
</dbReference>
<proteinExistence type="inferred from homology"/>
<comment type="catalytic activity">
    <reaction evidence="6">
        <text>(sulfur carrier)-H + L-cysteine = (sulfur carrier)-SH + L-alanine</text>
        <dbReference type="Rhea" id="RHEA:43892"/>
        <dbReference type="Rhea" id="RHEA-COMP:14737"/>
        <dbReference type="Rhea" id="RHEA-COMP:14739"/>
        <dbReference type="ChEBI" id="CHEBI:29917"/>
        <dbReference type="ChEBI" id="CHEBI:35235"/>
        <dbReference type="ChEBI" id="CHEBI:57972"/>
        <dbReference type="ChEBI" id="CHEBI:64428"/>
        <dbReference type="EC" id="2.8.1.7"/>
    </reaction>
</comment>
<dbReference type="InterPro" id="IPR015421">
    <property type="entry name" value="PyrdxlP-dep_Trfase_major"/>
</dbReference>
<dbReference type="PANTHER" id="PTHR43586">
    <property type="entry name" value="CYSTEINE DESULFURASE"/>
    <property type="match status" value="1"/>
</dbReference>
<evidence type="ECO:0000256" key="2">
    <source>
        <dbReference type="ARBA" id="ARBA00010447"/>
    </source>
</evidence>
<dbReference type="Pfam" id="PF00266">
    <property type="entry name" value="Aminotran_5"/>
    <property type="match status" value="1"/>
</dbReference>
<evidence type="ECO:0000256" key="4">
    <source>
        <dbReference type="ARBA" id="ARBA00022679"/>
    </source>
</evidence>